<dbReference type="RefSeq" id="WP_088754129.1">
    <property type="nucleotide sequence ID" value="NZ_NJGV01000004.1"/>
</dbReference>
<keyword evidence="3" id="KW-0732">Signal</keyword>
<sequence length="331" mass="35710">MEPLLPGRRRILGAAMLACLPAWAEAQPDLSHPLGPTIADTGSAWYRFSRFTLGSVDGQRSYRITVGVPLRPPPPQGYPAIVLLDGNAALAAIDEPQLQALQDGSPPVIVAVGYDTALRFDVAARAYDYTPPIPAGQFDEETSRGRRGGGATVFLDLLQDRILPQVRQQVALDATQLSLWGHSYGGLFVLHALFTRPGLFSRYIAASPSLWWQGGVILQEEQAFPGAPGARLWLMAGEAERRERMPTEADDPRARAMLAARAAMPPQALPELAGRLRDRHGLEVQWQSFPGLAHGPMLPASLAPALRIAAGLASWRALYPHVSQSKSTPGG</sequence>
<dbReference type="Gene3D" id="3.40.50.1820">
    <property type="entry name" value="alpha/beta hydrolase"/>
    <property type="match status" value="1"/>
</dbReference>
<dbReference type="EMBL" id="NJGV01000004">
    <property type="protein sequence ID" value="OWY35792.1"/>
    <property type="molecule type" value="Genomic_DNA"/>
</dbReference>
<keyword evidence="2 4" id="KW-0378">Hydrolase</keyword>
<dbReference type="Proteomes" id="UP000214747">
    <property type="component" value="Unassembled WGS sequence"/>
</dbReference>
<dbReference type="InterPro" id="IPR000801">
    <property type="entry name" value="Esterase-like"/>
</dbReference>
<dbReference type="AlphaFoldDB" id="A0A225T157"/>
<keyword evidence="5" id="KW-1185">Reference proteome</keyword>
<evidence type="ECO:0000256" key="2">
    <source>
        <dbReference type="ARBA" id="ARBA00022801"/>
    </source>
</evidence>
<dbReference type="GO" id="GO:0016788">
    <property type="term" value="F:hydrolase activity, acting on ester bonds"/>
    <property type="evidence" value="ECO:0007669"/>
    <property type="project" value="TreeGrafter"/>
</dbReference>
<feature type="signal peptide" evidence="3">
    <location>
        <begin position="1"/>
        <end position="24"/>
    </location>
</feature>
<dbReference type="PANTHER" id="PTHR40841:SF2">
    <property type="entry name" value="SIDEROPHORE-DEGRADING ESTERASE (EUROFUNG)"/>
    <property type="match status" value="1"/>
</dbReference>
<proteinExistence type="inferred from homology"/>
<dbReference type="Pfam" id="PF00756">
    <property type="entry name" value="Esterase"/>
    <property type="match status" value="1"/>
</dbReference>
<gene>
    <name evidence="4" type="ORF">CEJ45_05135</name>
</gene>
<evidence type="ECO:0000313" key="4">
    <source>
        <dbReference type="EMBL" id="OWY35792.1"/>
    </source>
</evidence>
<dbReference type="InterPro" id="IPR052558">
    <property type="entry name" value="Siderophore_Hydrolase_D"/>
</dbReference>
<feature type="chain" id="PRO_5012601305" evidence="3">
    <location>
        <begin position="25"/>
        <end position="331"/>
    </location>
</feature>
<organism evidence="4 5">
    <name type="scientific">Herbaspirillum aquaticum</name>
    <dbReference type="NCBI Taxonomy" id="568783"/>
    <lineage>
        <taxon>Bacteria</taxon>
        <taxon>Pseudomonadati</taxon>
        <taxon>Pseudomonadota</taxon>
        <taxon>Betaproteobacteria</taxon>
        <taxon>Burkholderiales</taxon>
        <taxon>Oxalobacteraceae</taxon>
        <taxon>Herbaspirillum</taxon>
    </lineage>
</organism>
<protein>
    <submittedName>
        <fullName evidence="4">Alpha/beta hydrolase</fullName>
    </submittedName>
</protein>
<name>A0A225T157_9BURK</name>
<reference evidence="4 5" key="1">
    <citation type="journal article" date="2010" name="Int. J. Syst. Evol. Microbiol.">
        <title>Reclassification of Herbaspirillum putei as a later heterotypic synonym of Herbaspirillum huttiense, with the description of H. huttiense subsp. huttiense subsp. nov. and H. huttiense subsp. putei subsp. nov., comb. nov., and description of Herbaspirillum aquaticum sp. nov.</title>
        <authorList>
            <person name="Dobritsa A.P."/>
            <person name="Reddy M.C."/>
            <person name="Samadpour M."/>
        </authorList>
    </citation>
    <scope>NUCLEOTIDE SEQUENCE [LARGE SCALE GENOMIC DNA]</scope>
    <source>
        <strain evidence="4 5">IEH 4430</strain>
    </source>
</reference>
<comment type="similarity">
    <text evidence="1">Belongs to the esterase D family.</text>
</comment>
<evidence type="ECO:0000256" key="1">
    <source>
        <dbReference type="ARBA" id="ARBA00005622"/>
    </source>
</evidence>
<dbReference type="PANTHER" id="PTHR40841">
    <property type="entry name" value="SIDEROPHORE TRIACETYLFUSARININE C ESTERASE"/>
    <property type="match status" value="1"/>
</dbReference>
<dbReference type="SUPFAM" id="SSF53474">
    <property type="entry name" value="alpha/beta-Hydrolases"/>
    <property type="match status" value="1"/>
</dbReference>
<evidence type="ECO:0000313" key="5">
    <source>
        <dbReference type="Proteomes" id="UP000214747"/>
    </source>
</evidence>
<dbReference type="InterPro" id="IPR029058">
    <property type="entry name" value="AB_hydrolase_fold"/>
</dbReference>
<evidence type="ECO:0000256" key="3">
    <source>
        <dbReference type="SAM" id="SignalP"/>
    </source>
</evidence>
<comment type="caution">
    <text evidence="4">The sequence shown here is derived from an EMBL/GenBank/DDBJ whole genome shotgun (WGS) entry which is preliminary data.</text>
</comment>
<accession>A0A225T157</accession>